<keyword evidence="2" id="KW-0812">Transmembrane</keyword>
<accession>A0AAV1EY52</accession>
<dbReference type="PANTHER" id="PTHR35680">
    <property type="entry name" value="NFAT ACTIVATION MOLECULE 1"/>
    <property type="match status" value="1"/>
</dbReference>
<reference evidence="4" key="1">
    <citation type="submission" date="2023-08" db="EMBL/GenBank/DDBJ databases">
        <authorList>
            <person name="Alioto T."/>
            <person name="Alioto T."/>
            <person name="Gomez Garrido J."/>
        </authorList>
    </citation>
    <scope>NUCLEOTIDE SEQUENCE</scope>
</reference>
<keyword evidence="3" id="KW-0732">Signal</keyword>
<keyword evidence="2" id="KW-1133">Transmembrane helix</keyword>
<proteinExistence type="predicted"/>
<sequence>MGPRNFLHFLVTWTCVFFFSCPSVCSGQDTPKIRLERTVFVAVRGDTVIIEADLQIPANQSRDVFKCFDPSDQKIDFREIDATANQPVKLKLEFPNMTSSGEYCCQYNIAKVYWFLRLRDKGYTEPITWNHTEVIVAIFTGVLLVFSLAGSVYVFRGNWKGHITDCRDPGTKPEQNGDQRRAEERQEDNVDDVTDPSTSFYASLECRPRSIYDVLDRSAVREEPDPGKAKTKKKEPKQTVEQTTQNQNDGVFESVYENF</sequence>
<evidence type="ECO:0000256" key="2">
    <source>
        <dbReference type="SAM" id="Phobius"/>
    </source>
</evidence>
<protein>
    <submittedName>
        <fullName evidence="4">Uncharacterized protein si:ch211-243a20.4 isoform X1</fullName>
    </submittedName>
</protein>
<feature type="region of interest" description="Disordered" evidence="1">
    <location>
        <begin position="215"/>
        <end position="259"/>
    </location>
</feature>
<feature type="region of interest" description="Disordered" evidence="1">
    <location>
        <begin position="166"/>
        <end position="198"/>
    </location>
</feature>
<dbReference type="GO" id="GO:0045121">
    <property type="term" value="C:membrane raft"/>
    <property type="evidence" value="ECO:0007669"/>
    <property type="project" value="TreeGrafter"/>
</dbReference>
<evidence type="ECO:0000256" key="3">
    <source>
        <dbReference type="SAM" id="SignalP"/>
    </source>
</evidence>
<dbReference type="EMBL" id="OY660866">
    <property type="protein sequence ID" value="CAJ1053476.1"/>
    <property type="molecule type" value="Genomic_DNA"/>
</dbReference>
<dbReference type="GO" id="GO:0050853">
    <property type="term" value="P:B cell receptor signaling pathway"/>
    <property type="evidence" value="ECO:0007669"/>
    <property type="project" value="TreeGrafter"/>
</dbReference>
<name>A0AAV1EY52_XYRNO</name>
<evidence type="ECO:0000256" key="1">
    <source>
        <dbReference type="SAM" id="MobiDB-lite"/>
    </source>
</evidence>
<gene>
    <name evidence="4" type="ORF">XNOV1_A035957</name>
</gene>
<feature type="compositionally biased region" description="Basic and acidic residues" evidence="1">
    <location>
        <begin position="215"/>
        <end position="228"/>
    </location>
</feature>
<feature type="chain" id="PRO_5043404469" evidence="3">
    <location>
        <begin position="28"/>
        <end position="259"/>
    </location>
</feature>
<keyword evidence="5" id="KW-1185">Reference proteome</keyword>
<organism evidence="4 5">
    <name type="scientific">Xyrichtys novacula</name>
    <name type="common">Pearly razorfish</name>
    <name type="synonym">Hemipteronotus novacula</name>
    <dbReference type="NCBI Taxonomy" id="13765"/>
    <lineage>
        <taxon>Eukaryota</taxon>
        <taxon>Metazoa</taxon>
        <taxon>Chordata</taxon>
        <taxon>Craniata</taxon>
        <taxon>Vertebrata</taxon>
        <taxon>Euteleostomi</taxon>
        <taxon>Actinopterygii</taxon>
        <taxon>Neopterygii</taxon>
        <taxon>Teleostei</taxon>
        <taxon>Neoteleostei</taxon>
        <taxon>Acanthomorphata</taxon>
        <taxon>Eupercaria</taxon>
        <taxon>Labriformes</taxon>
        <taxon>Labridae</taxon>
        <taxon>Xyrichtys</taxon>
    </lineage>
</organism>
<dbReference type="InterPro" id="IPR033549">
    <property type="entry name" value="NFAM1"/>
</dbReference>
<dbReference type="GO" id="GO:0004888">
    <property type="term" value="F:transmembrane signaling receptor activity"/>
    <property type="evidence" value="ECO:0007669"/>
    <property type="project" value="InterPro"/>
</dbReference>
<feature type="compositionally biased region" description="Basic and acidic residues" evidence="1">
    <location>
        <begin position="166"/>
        <end position="188"/>
    </location>
</feature>
<feature type="signal peptide" evidence="3">
    <location>
        <begin position="1"/>
        <end position="27"/>
    </location>
</feature>
<dbReference type="Proteomes" id="UP001178508">
    <property type="component" value="Chromosome 3"/>
</dbReference>
<dbReference type="PANTHER" id="PTHR35680:SF1">
    <property type="entry name" value="NFAT ACTIVATION MOLECULE 1"/>
    <property type="match status" value="1"/>
</dbReference>
<dbReference type="GO" id="GO:0050861">
    <property type="term" value="P:positive regulation of B cell receptor signaling pathway"/>
    <property type="evidence" value="ECO:0007669"/>
    <property type="project" value="InterPro"/>
</dbReference>
<evidence type="ECO:0000313" key="4">
    <source>
        <dbReference type="EMBL" id="CAJ1053476.1"/>
    </source>
</evidence>
<dbReference type="AlphaFoldDB" id="A0AAV1EY52"/>
<dbReference type="PROSITE" id="PS51257">
    <property type="entry name" value="PROKAR_LIPOPROTEIN"/>
    <property type="match status" value="1"/>
</dbReference>
<feature type="transmembrane region" description="Helical" evidence="2">
    <location>
        <begin position="134"/>
        <end position="155"/>
    </location>
</feature>
<dbReference type="GO" id="GO:0045577">
    <property type="term" value="P:regulation of B cell differentiation"/>
    <property type="evidence" value="ECO:0007669"/>
    <property type="project" value="InterPro"/>
</dbReference>
<dbReference type="GO" id="GO:0001819">
    <property type="term" value="P:positive regulation of cytokine production"/>
    <property type="evidence" value="ECO:0007669"/>
    <property type="project" value="InterPro"/>
</dbReference>
<keyword evidence="2" id="KW-0472">Membrane</keyword>
<evidence type="ECO:0000313" key="5">
    <source>
        <dbReference type="Proteomes" id="UP001178508"/>
    </source>
</evidence>